<dbReference type="HOGENOM" id="CLU_005996_0_0_1"/>
<dbReference type="FunCoup" id="A0A0D1XT44">
    <property type="interactions" value="1189"/>
</dbReference>
<dbReference type="GO" id="GO:0005634">
    <property type="term" value="C:nucleus"/>
    <property type="evidence" value="ECO:0007669"/>
    <property type="project" value="UniProtKB-ARBA"/>
</dbReference>
<dbReference type="OrthoDB" id="435593at2759"/>
<dbReference type="GO" id="GO:0005737">
    <property type="term" value="C:cytoplasm"/>
    <property type="evidence" value="ECO:0007669"/>
    <property type="project" value="TreeGrafter"/>
</dbReference>
<dbReference type="FunFam" id="1.25.10.10:FF:000266">
    <property type="entry name" value="mRNA transport regulator MTR10"/>
    <property type="match status" value="1"/>
</dbReference>
<evidence type="ECO:0000256" key="1">
    <source>
        <dbReference type="ARBA" id="ARBA00022694"/>
    </source>
</evidence>
<dbReference type="RefSeq" id="XP_016215755.1">
    <property type="nucleotide sequence ID" value="XM_016356232.1"/>
</dbReference>
<dbReference type="Pfam" id="PF03810">
    <property type="entry name" value="IBN_N"/>
    <property type="match status" value="1"/>
</dbReference>
<evidence type="ECO:0000256" key="2">
    <source>
        <dbReference type="ARBA" id="ARBA00025147"/>
    </source>
</evidence>
<dbReference type="InterPro" id="IPR051345">
    <property type="entry name" value="Importin_beta-like_NTR"/>
</dbReference>
<name>A0A0D1XT44_9PEZI</name>
<dbReference type="VEuPathDB" id="FungiDB:PV09_03081"/>
<sequence>MATNGAANQSVLGPIIQAVESMQGNVDRATKEQAVDYLDKFQKTPEAWSLTFEMLQTDSLSPQIKLFAATTLKGKIVYDLRQIPKEAQISLRDSVLSLLKQYSKGLKLIRTQLNICLAQLAIRMTSWRDVLPLVMQTLGNEPTSISCILEFLKILPEEVTEGRKFNLSEEEVVDRTKELLEDNAPQVLQLLSNYGTSSPSAAQDPDLIKAIDSWTREIPLVDILQSPLFSVLMHALEAPESFDAAVDCLCTIIRETRDVDENQEAIEKLLPQVMTLRPKLALSAQEEDTEIFTGIARIFAEAGDSWVLLVARQPTLLKPLVECLLDTAALDWEKDSVKHTFSFWYELKQYLTLERYQEAKKELSPIYSKLVDVMIKLLQFPTPESGNEADLFEGDREAEEKFREFRHQMGDVLKDCCEVLGATECLKKPYELIHAWVGKYASQATANKVPHWQELEAPLFSLRAMGREVPPDENVMLPQLIPLIVQIPDHPKLRFQAVMVLGRYTEWTAQHPQTLQDQLQFIISAFNYPSKEVLQAAALSFKFFCTECADLLKGEVAQLQQFYSTVLDKLSVDSQEEITEGVAAILAKQPIDQIYPGMKAFVDPVVQGIVRLAENATDKATKLDLSDRLQLLTIFVQWVQPYVPEPQEHPAVKYCQEIFPYLAQIARKFIDSVPVLERVCRCWRHMVIAYRTSIAPLIPQMAEELRAGFAQSKQGCFLWATDSIVREFYDDAEGVQPGFPEAVYQFFEQQATTFLRALSGIAPEELPDVIEDFFRLSQDILLYHSVRAIPGHLMPDILEAATNTLQILKEEPLMATLHFLRDFLSYGLPDQPYSSFANGDRRTPAPVVEAVKKISLMKGEELTRRLLVGMMYTFPQDCYPDASGVIFGLFQILPTEATAWIKGTIALLPEGALSAEEAQKLMAGIEQRVATNELRGIRTILQDFTNSYRRRNVAPREGLGRLEASRFRFQG</sequence>
<dbReference type="Proteomes" id="UP000053259">
    <property type="component" value="Unassembled WGS sequence"/>
</dbReference>
<keyword evidence="1" id="KW-0819">tRNA processing</keyword>
<keyword evidence="5" id="KW-1185">Reference proteome</keyword>
<dbReference type="SUPFAM" id="SSF48371">
    <property type="entry name" value="ARM repeat"/>
    <property type="match status" value="1"/>
</dbReference>
<feature type="domain" description="Importin N-terminal" evidence="3">
    <location>
        <begin position="34"/>
        <end position="101"/>
    </location>
</feature>
<dbReference type="InterPro" id="IPR057941">
    <property type="entry name" value="TPR_TNPO3_IPO13_2nd"/>
</dbReference>
<dbReference type="PROSITE" id="PS50166">
    <property type="entry name" value="IMPORTIN_B_NT"/>
    <property type="match status" value="1"/>
</dbReference>
<dbReference type="InterPro" id="IPR001494">
    <property type="entry name" value="Importin-beta_N"/>
</dbReference>
<dbReference type="Pfam" id="PF08389">
    <property type="entry name" value="Xpo1"/>
    <property type="match status" value="1"/>
</dbReference>
<dbReference type="Pfam" id="PF24139">
    <property type="entry name" value="TPR_TNPO3_IPO13_4th"/>
    <property type="match status" value="1"/>
</dbReference>
<dbReference type="GO" id="GO:0031267">
    <property type="term" value="F:small GTPase binding"/>
    <property type="evidence" value="ECO:0007669"/>
    <property type="project" value="InterPro"/>
</dbReference>
<proteinExistence type="predicted"/>
<dbReference type="Gene3D" id="1.25.10.10">
    <property type="entry name" value="Leucine-rich Repeat Variant"/>
    <property type="match status" value="1"/>
</dbReference>
<evidence type="ECO:0000259" key="3">
    <source>
        <dbReference type="PROSITE" id="PS50166"/>
    </source>
</evidence>
<comment type="function">
    <text evidence="2">tRNA nucleus export receptor which facilitates tRNA translocation across the nuclear pore complex. Involved in pre-tRNA splicing, probably by affecting the interaction of pre-tRNA with splicing endonuclease.</text>
</comment>
<accession>A0A0D1XT44</accession>
<dbReference type="AlphaFoldDB" id="A0A0D1XT44"/>
<protein>
    <recommendedName>
        <fullName evidence="3">Importin N-terminal domain-containing protein</fullName>
    </recommendedName>
</protein>
<dbReference type="STRING" id="253628.A0A0D1XT44"/>
<dbReference type="PANTHER" id="PTHR12363">
    <property type="entry name" value="TRANSPORTIN 3 AND IMPORTIN 13"/>
    <property type="match status" value="1"/>
</dbReference>
<dbReference type="GO" id="GO:0008033">
    <property type="term" value="P:tRNA processing"/>
    <property type="evidence" value="ECO:0007669"/>
    <property type="project" value="UniProtKB-KW"/>
</dbReference>
<reference evidence="4 5" key="1">
    <citation type="submission" date="2015-01" db="EMBL/GenBank/DDBJ databases">
        <title>The Genome Sequence of Ochroconis gallopava CBS43764.</title>
        <authorList>
            <consortium name="The Broad Institute Genomics Platform"/>
            <person name="Cuomo C."/>
            <person name="de Hoog S."/>
            <person name="Gorbushina A."/>
            <person name="Stielow B."/>
            <person name="Teixiera M."/>
            <person name="Abouelleil A."/>
            <person name="Chapman S.B."/>
            <person name="Priest M."/>
            <person name="Young S.K."/>
            <person name="Wortman J."/>
            <person name="Nusbaum C."/>
            <person name="Birren B."/>
        </authorList>
    </citation>
    <scope>NUCLEOTIDE SEQUENCE [LARGE SCALE GENOMIC DNA]</scope>
    <source>
        <strain evidence="4 5">CBS 43764</strain>
    </source>
</reference>
<dbReference type="InterPro" id="IPR057942">
    <property type="entry name" value="TPR_TNPO3_IPO13_3rd"/>
</dbReference>
<dbReference type="InterPro" id="IPR058537">
    <property type="entry name" value="TPR_TNPO3_IPO13_4th"/>
</dbReference>
<dbReference type="GO" id="GO:0006606">
    <property type="term" value="P:protein import into nucleus"/>
    <property type="evidence" value="ECO:0007669"/>
    <property type="project" value="TreeGrafter"/>
</dbReference>
<dbReference type="InterPro" id="IPR011989">
    <property type="entry name" value="ARM-like"/>
</dbReference>
<dbReference type="Pfam" id="PF24138">
    <property type="entry name" value="TPR_TNPO3_IPO13_2nd"/>
    <property type="match status" value="1"/>
</dbReference>
<dbReference type="InterPro" id="IPR016024">
    <property type="entry name" value="ARM-type_fold"/>
</dbReference>
<evidence type="ECO:0000313" key="4">
    <source>
        <dbReference type="EMBL" id="KIW05886.1"/>
    </source>
</evidence>
<dbReference type="Pfam" id="PF24140">
    <property type="entry name" value="TPR_TNPO3_IPO13_3rd"/>
    <property type="match status" value="1"/>
</dbReference>
<evidence type="ECO:0000313" key="5">
    <source>
        <dbReference type="Proteomes" id="UP000053259"/>
    </source>
</evidence>
<dbReference type="GeneID" id="27311054"/>
<dbReference type="InterPro" id="IPR013598">
    <property type="entry name" value="Exportin-1/Importin-b-like"/>
</dbReference>
<dbReference type="InParanoid" id="A0A0D1XT44"/>
<organism evidence="4 5">
    <name type="scientific">Verruconis gallopava</name>
    <dbReference type="NCBI Taxonomy" id="253628"/>
    <lineage>
        <taxon>Eukaryota</taxon>
        <taxon>Fungi</taxon>
        <taxon>Dikarya</taxon>
        <taxon>Ascomycota</taxon>
        <taxon>Pezizomycotina</taxon>
        <taxon>Dothideomycetes</taxon>
        <taxon>Pleosporomycetidae</taxon>
        <taxon>Venturiales</taxon>
        <taxon>Sympoventuriaceae</taxon>
        <taxon>Verruconis</taxon>
    </lineage>
</organism>
<dbReference type="SMART" id="SM00913">
    <property type="entry name" value="IBN_N"/>
    <property type="match status" value="1"/>
</dbReference>
<dbReference type="PANTHER" id="PTHR12363:SF53">
    <property type="entry name" value="MRNA TRANSPORT REGULATOR MTR10"/>
    <property type="match status" value="1"/>
</dbReference>
<dbReference type="EMBL" id="KN847536">
    <property type="protein sequence ID" value="KIW05886.1"/>
    <property type="molecule type" value="Genomic_DNA"/>
</dbReference>
<gene>
    <name evidence="4" type="ORF">PV09_03081</name>
</gene>